<evidence type="ECO:0000313" key="2">
    <source>
        <dbReference type="Proteomes" id="UP001499933"/>
    </source>
</evidence>
<dbReference type="Proteomes" id="UP001499933">
    <property type="component" value="Unassembled WGS sequence"/>
</dbReference>
<evidence type="ECO:0000313" key="1">
    <source>
        <dbReference type="EMBL" id="GAA1963625.1"/>
    </source>
</evidence>
<keyword evidence="2" id="KW-1185">Reference proteome</keyword>
<dbReference type="RefSeq" id="WP_344095665.1">
    <property type="nucleotide sequence ID" value="NZ_BAAAOG010000006.1"/>
</dbReference>
<name>A0ABN2R4S4_9MICO</name>
<gene>
    <name evidence="1" type="ORF">GCM10009776_27920</name>
</gene>
<reference evidence="1 2" key="1">
    <citation type="journal article" date="2019" name="Int. J. Syst. Evol. Microbiol.">
        <title>The Global Catalogue of Microorganisms (GCM) 10K type strain sequencing project: providing services to taxonomists for standard genome sequencing and annotation.</title>
        <authorList>
            <consortium name="The Broad Institute Genomics Platform"/>
            <consortium name="The Broad Institute Genome Sequencing Center for Infectious Disease"/>
            <person name="Wu L."/>
            <person name="Ma J."/>
        </authorList>
    </citation>
    <scope>NUCLEOTIDE SEQUENCE [LARGE SCALE GENOMIC DNA]</scope>
    <source>
        <strain evidence="1 2">JCM 14901</strain>
    </source>
</reference>
<sequence>MTIAAGNLVRDLTVLADRIAPDAVMERALDTLLPGESIEVRVSGVGGAAPALIADSAILRSANDLLARD</sequence>
<accession>A0ABN2R4S4</accession>
<organism evidence="1 2">
    <name type="scientific">Microbacterium deminutum</name>
    <dbReference type="NCBI Taxonomy" id="344164"/>
    <lineage>
        <taxon>Bacteria</taxon>
        <taxon>Bacillati</taxon>
        <taxon>Actinomycetota</taxon>
        <taxon>Actinomycetes</taxon>
        <taxon>Micrococcales</taxon>
        <taxon>Microbacteriaceae</taxon>
        <taxon>Microbacterium</taxon>
    </lineage>
</organism>
<dbReference type="EMBL" id="BAAAOG010000006">
    <property type="protein sequence ID" value="GAA1963625.1"/>
    <property type="molecule type" value="Genomic_DNA"/>
</dbReference>
<protein>
    <submittedName>
        <fullName evidence="1">Uncharacterized protein</fullName>
    </submittedName>
</protein>
<comment type="caution">
    <text evidence="1">The sequence shown here is derived from an EMBL/GenBank/DDBJ whole genome shotgun (WGS) entry which is preliminary data.</text>
</comment>
<proteinExistence type="predicted"/>